<dbReference type="EMBL" id="JAYWIO010000107">
    <property type="protein sequence ID" value="KAK7232553.1"/>
    <property type="molecule type" value="Genomic_DNA"/>
</dbReference>
<gene>
    <name evidence="1" type="ORF">RIF29_47817</name>
</gene>
<reference evidence="1 2" key="1">
    <citation type="submission" date="2024-01" db="EMBL/GenBank/DDBJ databases">
        <title>The genomes of 5 underutilized Papilionoideae crops provide insights into root nodulation and disease resistanc.</title>
        <authorList>
            <person name="Yuan L."/>
        </authorList>
    </citation>
    <scope>NUCLEOTIDE SEQUENCE [LARGE SCALE GENOMIC DNA]</scope>
    <source>
        <strain evidence="1">ZHUSHIDOU_FW_LH</strain>
        <tissue evidence="1">Leaf</tissue>
    </source>
</reference>
<dbReference type="Proteomes" id="UP001372338">
    <property type="component" value="Unassembled WGS sequence"/>
</dbReference>
<protein>
    <submittedName>
        <fullName evidence="1">Uncharacterized protein</fullName>
    </submittedName>
</protein>
<name>A0AAN9DWM3_CROPI</name>
<accession>A0AAN9DWM3</accession>
<evidence type="ECO:0000313" key="2">
    <source>
        <dbReference type="Proteomes" id="UP001372338"/>
    </source>
</evidence>
<evidence type="ECO:0000313" key="1">
    <source>
        <dbReference type="EMBL" id="KAK7232553.1"/>
    </source>
</evidence>
<organism evidence="1 2">
    <name type="scientific">Crotalaria pallida</name>
    <name type="common">Smooth rattlebox</name>
    <name type="synonym">Crotalaria striata</name>
    <dbReference type="NCBI Taxonomy" id="3830"/>
    <lineage>
        <taxon>Eukaryota</taxon>
        <taxon>Viridiplantae</taxon>
        <taxon>Streptophyta</taxon>
        <taxon>Embryophyta</taxon>
        <taxon>Tracheophyta</taxon>
        <taxon>Spermatophyta</taxon>
        <taxon>Magnoliopsida</taxon>
        <taxon>eudicotyledons</taxon>
        <taxon>Gunneridae</taxon>
        <taxon>Pentapetalae</taxon>
        <taxon>rosids</taxon>
        <taxon>fabids</taxon>
        <taxon>Fabales</taxon>
        <taxon>Fabaceae</taxon>
        <taxon>Papilionoideae</taxon>
        <taxon>50 kb inversion clade</taxon>
        <taxon>genistoids sensu lato</taxon>
        <taxon>core genistoids</taxon>
        <taxon>Crotalarieae</taxon>
        <taxon>Crotalaria</taxon>
    </lineage>
</organism>
<sequence length="416" mass="46771">MGHSFASRAVVIGSGVMGAATKSFRSRKSDQPAGKLNRTHLLLLIREQLPFIFASTIDQNRGKKATLLRSPDRVIGLVGATRQISRTRTFGLSEAMALAYVKDSRFVLLTCLLQGLGVWCYLLPEPLSTASCSPECASAIKEAAQCQMRSLGFPCIHPNQIHEKVMDTFTKPEVFRQESKSNESVVSEPSETANRLPLDIELSKANPTSGMEWMCKARLWQLELIGSDSDHCNLGTQALELIWPLNPFYKKEEPLKEGLRIGCFSDPLKDLHSLWSNYFIPLPSCHPHTLLSTGLRLTRFRSTTLRLKAGYDILERRGIGTSVDSRNQPSQLSEPPCWRLVAEKMNRKENVMIGISSGLSTQYSPCSRPRFRQKLIELGSKLDLYPLFTIYYERQSPNRGILIEEEQHGKNKDQSN</sequence>
<keyword evidence="2" id="KW-1185">Reference proteome</keyword>
<proteinExistence type="predicted"/>
<dbReference type="AlphaFoldDB" id="A0AAN9DWM3"/>
<comment type="caution">
    <text evidence="1">The sequence shown here is derived from an EMBL/GenBank/DDBJ whole genome shotgun (WGS) entry which is preliminary data.</text>
</comment>